<dbReference type="PANTHER" id="PTHR30349:SF64">
    <property type="entry name" value="PROPHAGE INTEGRASE INTD-RELATED"/>
    <property type="match status" value="1"/>
</dbReference>
<dbReference type="InterPro" id="IPR050090">
    <property type="entry name" value="Tyrosine_recombinase_XerCD"/>
</dbReference>
<comment type="similarity">
    <text evidence="1">Belongs to the 'phage' integrase family.</text>
</comment>
<dbReference type="CDD" id="cd01189">
    <property type="entry name" value="INT_ICEBs1_C_like"/>
    <property type="match status" value="1"/>
</dbReference>
<dbReference type="Gene3D" id="1.10.150.130">
    <property type="match status" value="1"/>
</dbReference>
<dbReference type="Gene3D" id="1.10.443.10">
    <property type="entry name" value="Intergrase catalytic core"/>
    <property type="match status" value="1"/>
</dbReference>
<dbReference type="SUPFAM" id="SSF56349">
    <property type="entry name" value="DNA breaking-rejoining enzymes"/>
    <property type="match status" value="1"/>
</dbReference>
<feature type="non-terminal residue" evidence="5">
    <location>
        <position position="1"/>
    </location>
</feature>
<name>A0A6J4LI17_9CHLR</name>
<dbReference type="InterPro" id="IPR011010">
    <property type="entry name" value="DNA_brk_join_enz"/>
</dbReference>
<gene>
    <name evidence="5" type="ORF">AVDCRST_MAG93-6243</name>
</gene>
<dbReference type="PANTHER" id="PTHR30349">
    <property type="entry name" value="PHAGE INTEGRASE-RELATED"/>
    <property type="match status" value="1"/>
</dbReference>
<dbReference type="GO" id="GO:0015074">
    <property type="term" value="P:DNA integration"/>
    <property type="evidence" value="ECO:0007669"/>
    <property type="project" value="InterPro"/>
</dbReference>
<keyword evidence="3" id="KW-0233">DNA recombination</keyword>
<organism evidence="5">
    <name type="scientific">uncultured Chloroflexia bacterium</name>
    <dbReference type="NCBI Taxonomy" id="1672391"/>
    <lineage>
        <taxon>Bacteria</taxon>
        <taxon>Bacillati</taxon>
        <taxon>Chloroflexota</taxon>
        <taxon>Chloroflexia</taxon>
        <taxon>environmental samples</taxon>
    </lineage>
</organism>
<dbReference type="AlphaFoldDB" id="A0A6J4LI17"/>
<proteinExistence type="inferred from homology"/>
<dbReference type="InterPro" id="IPR010998">
    <property type="entry name" value="Integrase_recombinase_N"/>
</dbReference>
<dbReference type="Pfam" id="PF00589">
    <property type="entry name" value="Phage_integrase"/>
    <property type="match status" value="1"/>
</dbReference>
<protein>
    <submittedName>
        <fullName evidence="5">Phage integrase, site-specific tyrosine recombinase</fullName>
    </submittedName>
</protein>
<dbReference type="InterPro" id="IPR002104">
    <property type="entry name" value="Integrase_catalytic"/>
</dbReference>
<sequence length="277" mass="30591">KLTKLAPVDVQSLYTKMLAPEERGGMGLTPRTVINTHRVLSSAVKQAVKWRMLSQNVCQYVDLPKSQPQEMHALSESESERFLEAAKGDRCCVLFAVMLSTGLRPGEALALMWKDFDPMKGTITVQRATESLKGRTTFKPPKTPKSRRSIKLPEYLVKLLLEHEGVSPISSVLMFPSTKGTLLNERNVVLRHFKPLLAVAGLPHSVRLYDLRHTHATLLLKAGVHIKIVSERLGHSSIALTADTYSHVLPGMQDEAASKLNAMLFKGTGTGNGIVYN</sequence>
<keyword evidence="2" id="KW-0238">DNA-binding</keyword>
<accession>A0A6J4LI17</accession>
<evidence type="ECO:0000256" key="3">
    <source>
        <dbReference type="ARBA" id="ARBA00023172"/>
    </source>
</evidence>
<evidence type="ECO:0000256" key="2">
    <source>
        <dbReference type="ARBA" id="ARBA00023125"/>
    </source>
</evidence>
<dbReference type="InterPro" id="IPR013762">
    <property type="entry name" value="Integrase-like_cat_sf"/>
</dbReference>
<evidence type="ECO:0000256" key="1">
    <source>
        <dbReference type="ARBA" id="ARBA00008857"/>
    </source>
</evidence>
<evidence type="ECO:0000313" key="5">
    <source>
        <dbReference type="EMBL" id="CAA9332199.1"/>
    </source>
</evidence>
<evidence type="ECO:0000259" key="4">
    <source>
        <dbReference type="PROSITE" id="PS51898"/>
    </source>
</evidence>
<dbReference type="PROSITE" id="PS51898">
    <property type="entry name" value="TYR_RECOMBINASE"/>
    <property type="match status" value="1"/>
</dbReference>
<dbReference type="GO" id="GO:0003677">
    <property type="term" value="F:DNA binding"/>
    <property type="evidence" value="ECO:0007669"/>
    <property type="project" value="UniProtKB-KW"/>
</dbReference>
<dbReference type="EMBL" id="CADCTR010002102">
    <property type="protein sequence ID" value="CAA9332199.1"/>
    <property type="molecule type" value="Genomic_DNA"/>
</dbReference>
<reference evidence="5" key="1">
    <citation type="submission" date="2020-02" db="EMBL/GenBank/DDBJ databases">
        <authorList>
            <person name="Meier V. D."/>
        </authorList>
    </citation>
    <scope>NUCLEOTIDE SEQUENCE</scope>
    <source>
        <strain evidence="5">AVDCRST_MAG93</strain>
    </source>
</reference>
<dbReference type="GO" id="GO:0006310">
    <property type="term" value="P:DNA recombination"/>
    <property type="evidence" value="ECO:0007669"/>
    <property type="project" value="UniProtKB-KW"/>
</dbReference>
<feature type="domain" description="Tyr recombinase" evidence="4">
    <location>
        <begin position="69"/>
        <end position="258"/>
    </location>
</feature>